<sequence length="227" mass="25538">MAADILVLKADPSMGVDLRQGLEAADYTVDLVVDGRIAAQLVGCHSYRAVLMDIPESGSIQRRTCSELRKRRRDVPILVLTEKGDERDEVEALDAGADDYLRTPCSREVLLARLRALTRRGTRSVDRTLRIGDLWLDPVHRRCGRRRRDITLTAREFAVLALLARHPGKAVSKRMILDEVWDTAYRGNPAVVDWHICMLRRKIDAPFGVCSVETVRGFGYRLTASEG</sequence>
<protein>
    <submittedName>
        <fullName evidence="10">Response regulator transcription factor</fullName>
    </submittedName>
</protein>
<accession>A0ABW1BFQ1</accession>
<proteinExistence type="predicted"/>
<evidence type="ECO:0000256" key="1">
    <source>
        <dbReference type="ARBA" id="ARBA00022553"/>
    </source>
</evidence>
<organism evidence="10 11">
    <name type="scientific">Streptomyces heilongjiangensis</name>
    <dbReference type="NCBI Taxonomy" id="945052"/>
    <lineage>
        <taxon>Bacteria</taxon>
        <taxon>Bacillati</taxon>
        <taxon>Actinomycetota</taxon>
        <taxon>Actinomycetes</taxon>
        <taxon>Kitasatosporales</taxon>
        <taxon>Streptomycetaceae</taxon>
        <taxon>Streptomyces</taxon>
    </lineage>
</organism>
<dbReference type="SMART" id="SM00862">
    <property type="entry name" value="Trans_reg_C"/>
    <property type="match status" value="1"/>
</dbReference>
<dbReference type="InterPro" id="IPR001867">
    <property type="entry name" value="OmpR/PhoB-type_DNA-bd"/>
</dbReference>
<evidence type="ECO:0000256" key="5">
    <source>
        <dbReference type="ARBA" id="ARBA00023163"/>
    </source>
</evidence>
<feature type="domain" description="Response regulatory" evidence="8">
    <location>
        <begin position="4"/>
        <end position="118"/>
    </location>
</feature>
<evidence type="ECO:0000256" key="6">
    <source>
        <dbReference type="PROSITE-ProRule" id="PRU00169"/>
    </source>
</evidence>
<evidence type="ECO:0000256" key="3">
    <source>
        <dbReference type="ARBA" id="ARBA00023015"/>
    </source>
</evidence>
<keyword evidence="1 6" id="KW-0597">Phosphoprotein</keyword>
<dbReference type="InterPro" id="IPR011006">
    <property type="entry name" value="CheY-like_superfamily"/>
</dbReference>
<reference evidence="11" key="1">
    <citation type="journal article" date="2019" name="Int. J. Syst. Evol. Microbiol.">
        <title>The Global Catalogue of Microorganisms (GCM) 10K type strain sequencing project: providing services to taxonomists for standard genome sequencing and annotation.</title>
        <authorList>
            <consortium name="The Broad Institute Genomics Platform"/>
            <consortium name="The Broad Institute Genome Sequencing Center for Infectious Disease"/>
            <person name="Wu L."/>
            <person name="Ma J."/>
        </authorList>
    </citation>
    <scope>NUCLEOTIDE SEQUENCE [LARGE SCALE GENOMIC DNA]</scope>
    <source>
        <strain evidence="11">JCM 9918</strain>
    </source>
</reference>
<keyword evidence="2" id="KW-0902">Two-component regulatory system</keyword>
<feature type="domain" description="OmpR/PhoB-type" evidence="9">
    <location>
        <begin position="126"/>
        <end position="224"/>
    </location>
</feature>
<dbReference type="InterPro" id="IPR039420">
    <property type="entry name" value="WalR-like"/>
</dbReference>
<dbReference type="PANTHER" id="PTHR48111">
    <property type="entry name" value="REGULATOR OF RPOS"/>
    <property type="match status" value="1"/>
</dbReference>
<dbReference type="SMART" id="SM00448">
    <property type="entry name" value="REC"/>
    <property type="match status" value="1"/>
</dbReference>
<dbReference type="PROSITE" id="PS50110">
    <property type="entry name" value="RESPONSE_REGULATORY"/>
    <property type="match status" value="1"/>
</dbReference>
<dbReference type="Proteomes" id="UP001596112">
    <property type="component" value="Unassembled WGS sequence"/>
</dbReference>
<dbReference type="CDD" id="cd00383">
    <property type="entry name" value="trans_reg_C"/>
    <property type="match status" value="1"/>
</dbReference>
<dbReference type="PANTHER" id="PTHR48111:SF1">
    <property type="entry name" value="TWO-COMPONENT RESPONSE REGULATOR ORR33"/>
    <property type="match status" value="1"/>
</dbReference>
<dbReference type="PROSITE" id="PS51755">
    <property type="entry name" value="OMPR_PHOB"/>
    <property type="match status" value="1"/>
</dbReference>
<dbReference type="SUPFAM" id="SSF46894">
    <property type="entry name" value="C-terminal effector domain of the bipartite response regulators"/>
    <property type="match status" value="1"/>
</dbReference>
<dbReference type="Pfam" id="PF00072">
    <property type="entry name" value="Response_reg"/>
    <property type="match status" value="1"/>
</dbReference>
<evidence type="ECO:0000259" key="8">
    <source>
        <dbReference type="PROSITE" id="PS50110"/>
    </source>
</evidence>
<keyword evidence="5" id="KW-0804">Transcription</keyword>
<feature type="DNA-binding region" description="OmpR/PhoB-type" evidence="7">
    <location>
        <begin position="126"/>
        <end position="224"/>
    </location>
</feature>
<keyword evidence="4 7" id="KW-0238">DNA-binding</keyword>
<name>A0ABW1BFQ1_9ACTN</name>
<dbReference type="InterPro" id="IPR001789">
    <property type="entry name" value="Sig_transdc_resp-reg_receiver"/>
</dbReference>
<gene>
    <name evidence="10" type="ORF">ACFQGO_29980</name>
</gene>
<evidence type="ECO:0000259" key="9">
    <source>
        <dbReference type="PROSITE" id="PS51755"/>
    </source>
</evidence>
<evidence type="ECO:0000256" key="2">
    <source>
        <dbReference type="ARBA" id="ARBA00023012"/>
    </source>
</evidence>
<dbReference type="RefSeq" id="WP_272171478.1">
    <property type="nucleotide sequence ID" value="NZ_JAQOSL010000031.1"/>
</dbReference>
<feature type="modified residue" description="4-aspartylphosphate" evidence="6">
    <location>
        <position position="53"/>
    </location>
</feature>
<dbReference type="InterPro" id="IPR036388">
    <property type="entry name" value="WH-like_DNA-bd_sf"/>
</dbReference>
<dbReference type="EMBL" id="JBHSNZ010000026">
    <property type="protein sequence ID" value="MFC5811686.1"/>
    <property type="molecule type" value="Genomic_DNA"/>
</dbReference>
<evidence type="ECO:0000313" key="10">
    <source>
        <dbReference type="EMBL" id="MFC5811686.1"/>
    </source>
</evidence>
<dbReference type="InterPro" id="IPR016032">
    <property type="entry name" value="Sig_transdc_resp-reg_C-effctor"/>
</dbReference>
<comment type="caution">
    <text evidence="10">The sequence shown here is derived from an EMBL/GenBank/DDBJ whole genome shotgun (WGS) entry which is preliminary data.</text>
</comment>
<evidence type="ECO:0000256" key="7">
    <source>
        <dbReference type="PROSITE-ProRule" id="PRU01091"/>
    </source>
</evidence>
<dbReference type="Gene3D" id="1.10.10.10">
    <property type="entry name" value="Winged helix-like DNA-binding domain superfamily/Winged helix DNA-binding domain"/>
    <property type="match status" value="1"/>
</dbReference>
<evidence type="ECO:0000256" key="4">
    <source>
        <dbReference type="ARBA" id="ARBA00023125"/>
    </source>
</evidence>
<keyword evidence="3" id="KW-0805">Transcription regulation</keyword>
<keyword evidence="11" id="KW-1185">Reference proteome</keyword>
<dbReference type="Gene3D" id="3.40.50.2300">
    <property type="match status" value="1"/>
</dbReference>
<dbReference type="Pfam" id="PF00486">
    <property type="entry name" value="Trans_reg_C"/>
    <property type="match status" value="1"/>
</dbReference>
<evidence type="ECO:0000313" key="11">
    <source>
        <dbReference type="Proteomes" id="UP001596112"/>
    </source>
</evidence>
<dbReference type="SUPFAM" id="SSF52172">
    <property type="entry name" value="CheY-like"/>
    <property type="match status" value="1"/>
</dbReference>